<keyword evidence="3" id="KW-1185">Reference proteome</keyword>
<proteinExistence type="predicted"/>
<organism evidence="2 3">
    <name type="scientific">Pseudooceanicola nanhaiensis</name>
    <dbReference type="NCBI Taxonomy" id="375761"/>
    <lineage>
        <taxon>Bacteria</taxon>
        <taxon>Pseudomonadati</taxon>
        <taxon>Pseudomonadota</taxon>
        <taxon>Alphaproteobacteria</taxon>
        <taxon>Rhodobacterales</taxon>
        <taxon>Paracoccaceae</taxon>
        <taxon>Pseudooceanicola</taxon>
    </lineage>
</organism>
<evidence type="ECO:0000313" key="3">
    <source>
        <dbReference type="Proteomes" id="UP000649829"/>
    </source>
</evidence>
<dbReference type="Proteomes" id="UP000649829">
    <property type="component" value="Unassembled WGS sequence"/>
</dbReference>
<feature type="transmembrane region" description="Helical" evidence="1">
    <location>
        <begin position="60"/>
        <end position="80"/>
    </location>
</feature>
<keyword evidence="1" id="KW-0812">Transmembrane</keyword>
<gene>
    <name evidence="2" type="ORF">GCM10011534_27300</name>
</gene>
<evidence type="ECO:0000313" key="2">
    <source>
        <dbReference type="EMBL" id="GGM04099.1"/>
    </source>
</evidence>
<feature type="transmembrane region" description="Helical" evidence="1">
    <location>
        <begin position="21"/>
        <end position="54"/>
    </location>
</feature>
<dbReference type="RefSeq" id="WP_028287434.1">
    <property type="nucleotide sequence ID" value="NZ_BMLF01000002.1"/>
</dbReference>
<reference evidence="2" key="2">
    <citation type="submission" date="2020-09" db="EMBL/GenBank/DDBJ databases">
        <authorList>
            <person name="Sun Q."/>
            <person name="Zhou Y."/>
        </authorList>
    </citation>
    <scope>NUCLEOTIDE SEQUENCE</scope>
    <source>
        <strain evidence="2">CGMCC 1.6293</strain>
    </source>
</reference>
<sequence length="84" mass="9160">MKANDDPHDRHLIRARNGKSLGLAFLLTLVFGPVGLFYSSIVGGIFMVTIAIIIALVTMSWGVLLTWPLSIVWGVVATIAHERT</sequence>
<keyword evidence="1" id="KW-1133">Transmembrane helix</keyword>
<keyword evidence="1" id="KW-0472">Membrane</keyword>
<accession>A0A917WHB6</accession>
<protein>
    <submittedName>
        <fullName evidence="2">Uncharacterized protein</fullName>
    </submittedName>
</protein>
<dbReference type="AlphaFoldDB" id="A0A917WHB6"/>
<evidence type="ECO:0000256" key="1">
    <source>
        <dbReference type="SAM" id="Phobius"/>
    </source>
</evidence>
<reference evidence="2" key="1">
    <citation type="journal article" date="2014" name="Int. J. Syst. Evol. Microbiol.">
        <title>Complete genome sequence of Corynebacterium casei LMG S-19264T (=DSM 44701T), isolated from a smear-ripened cheese.</title>
        <authorList>
            <consortium name="US DOE Joint Genome Institute (JGI-PGF)"/>
            <person name="Walter F."/>
            <person name="Albersmeier A."/>
            <person name="Kalinowski J."/>
            <person name="Ruckert C."/>
        </authorList>
    </citation>
    <scope>NUCLEOTIDE SEQUENCE</scope>
    <source>
        <strain evidence="2">CGMCC 1.6293</strain>
    </source>
</reference>
<dbReference type="EMBL" id="BMLF01000002">
    <property type="protein sequence ID" value="GGM04099.1"/>
    <property type="molecule type" value="Genomic_DNA"/>
</dbReference>
<name>A0A917WHB6_9RHOB</name>
<comment type="caution">
    <text evidence="2">The sequence shown here is derived from an EMBL/GenBank/DDBJ whole genome shotgun (WGS) entry which is preliminary data.</text>
</comment>